<accession>A0AAV7B2K4</accession>
<evidence type="ECO:0000313" key="1">
    <source>
        <dbReference type="EMBL" id="KAG8566220.1"/>
    </source>
</evidence>
<name>A0AAV7B2K4_ENGPU</name>
<sequence length="100" mass="11250">MFYLQTFTRASCVVEQIVPCFLGYNSICQAKLYVSNITLTEQCTGMWTPSSIVIIRLSCLPTHVLSTEHESFREAKTPGIMDDYGARYPAPSSPYFKVAK</sequence>
<dbReference type="Proteomes" id="UP000824782">
    <property type="component" value="Unassembled WGS sequence"/>
</dbReference>
<gene>
    <name evidence="1" type="ORF">GDO81_013143</name>
</gene>
<keyword evidence="2" id="KW-1185">Reference proteome</keyword>
<comment type="caution">
    <text evidence="1">The sequence shown here is derived from an EMBL/GenBank/DDBJ whole genome shotgun (WGS) entry which is preliminary data.</text>
</comment>
<protein>
    <submittedName>
        <fullName evidence="1">Uncharacterized protein</fullName>
    </submittedName>
</protein>
<evidence type="ECO:0000313" key="2">
    <source>
        <dbReference type="Proteomes" id="UP000824782"/>
    </source>
</evidence>
<reference evidence="1" key="1">
    <citation type="thesis" date="2020" institute="ProQuest LLC" country="789 East Eisenhower Parkway, Ann Arbor, MI, USA">
        <title>Comparative Genomics and Chromosome Evolution.</title>
        <authorList>
            <person name="Mudd A.B."/>
        </authorList>
    </citation>
    <scope>NUCLEOTIDE SEQUENCE</scope>
    <source>
        <strain evidence="1">237g6f4</strain>
        <tissue evidence="1">Blood</tissue>
    </source>
</reference>
<dbReference type="AlphaFoldDB" id="A0AAV7B2K4"/>
<proteinExistence type="predicted"/>
<organism evidence="1 2">
    <name type="scientific">Engystomops pustulosus</name>
    <name type="common">Tungara frog</name>
    <name type="synonym">Physalaemus pustulosus</name>
    <dbReference type="NCBI Taxonomy" id="76066"/>
    <lineage>
        <taxon>Eukaryota</taxon>
        <taxon>Metazoa</taxon>
        <taxon>Chordata</taxon>
        <taxon>Craniata</taxon>
        <taxon>Vertebrata</taxon>
        <taxon>Euteleostomi</taxon>
        <taxon>Amphibia</taxon>
        <taxon>Batrachia</taxon>
        <taxon>Anura</taxon>
        <taxon>Neobatrachia</taxon>
        <taxon>Hyloidea</taxon>
        <taxon>Leptodactylidae</taxon>
        <taxon>Leiuperinae</taxon>
        <taxon>Engystomops</taxon>
    </lineage>
</organism>
<dbReference type="EMBL" id="WNYA01000006">
    <property type="protein sequence ID" value="KAG8566220.1"/>
    <property type="molecule type" value="Genomic_DNA"/>
</dbReference>